<feature type="compositionally biased region" description="Basic and acidic residues" evidence="1">
    <location>
        <begin position="174"/>
        <end position="189"/>
    </location>
</feature>
<keyword evidence="2" id="KW-0732">Signal</keyword>
<gene>
    <name evidence="3" type="ORF">PN838_21465</name>
</gene>
<evidence type="ECO:0000313" key="3">
    <source>
        <dbReference type="EMBL" id="MDC2890840.1"/>
    </source>
</evidence>
<dbReference type="Pfam" id="PF12048">
    <property type="entry name" value="DUF3530"/>
    <property type="match status" value="1"/>
</dbReference>
<dbReference type="PROSITE" id="PS51257">
    <property type="entry name" value="PROKAR_LIPOPROTEIN"/>
    <property type="match status" value="1"/>
</dbReference>
<keyword evidence="4" id="KW-1185">Reference proteome</keyword>
<comment type="caution">
    <text evidence="3">The sequence shown here is derived from an EMBL/GenBank/DDBJ whole genome shotgun (WGS) entry which is preliminary data.</text>
</comment>
<dbReference type="RefSeq" id="WP_272181923.1">
    <property type="nucleotide sequence ID" value="NZ_JAQOMS010000002.1"/>
</dbReference>
<dbReference type="InterPro" id="IPR022529">
    <property type="entry name" value="DUF3530"/>
</dbReference>
<feature type="compositionally biased region" description="Low complexity" evidence="1">
    <location>
        <begin position="162"/>
        <end position="171"/>
    </location>
</feature>
<accession>A0ABT5FI15</accession>
<evidence type="ECO:0000313" key="4">
    <source>
        <dbReference type="Proteomes" id="UP001528411"/>
    </source>
</evidence>
<dbReference type="Proteomes" id="UP001528411">
    <property type="component" value="Unassembled WGS sequence"/>
</dbReference>
<evidence type="ECO:0000256" key="2">
    <source>
        <dbReference type="SAM" id="SignalP"/>
    </source>
</evidence>
<organism evidence="3 4">
    <name type="scientific">Psychrosphaera algicola</name>
    <dbReference type="NCBI Taxonomy" id="3023714"/>
    <lineage>
        <taxon>Bacteria</taxon>
        <taxon>Pseudomonadati</taxon>
        <taxon>Pseudomonadota</taxon>
        <taxon>Gammaproteobacteria</taxon>
        <taxon>Alteromonadales</taxon>
        <taxon>Pseudoalteromonadaceae</taxon>
        <taxon>Psychrosphaera</taxon>
    </lineage>
</organism>
<reference evidence="3 4" key="1">
    <citation type="submission" date="2023-01" db="EMBL/GenBank/DDBJ databases">
        <title>Psychrosphaera sp. nov., isolated from marine algae.</title>
        <authorList>
            <person name="Bayburt H."/>
            <person name="Choi B.J."/>
            <person name="Kim J.M."/>
            <person name="Choi D.G."/>
            <person name="Jeon C.O."/>
        </authorList>
    </citation>
    <scope>NUCLEOTIDE SEQUENCE [LARGE SCALE GENOMIC DNA]</scope>
    <source>
        <strain evidence="3 4">G1-22</strain>
    </source>
</reference>
<proteinExistence type="predicted"/>
<evidence type="ECO:0000256" key="1">
    <source>
        <dbReference type="SAM" id="MobiDB-lite"/>
    </source>
</evidence>
<feature type="signal peptide" evidence="2">
    <location>
        <begin position="1"/>
        <end position="44"/>
    </location>
</feature>
<feature type="chain" id="PRO_5045841094" evidence="2">
    <location>
        <begin position="45"/>
        <end position="189"/>
    </location>
</feature>
<name>A0ABT5FI15_9GAMM</name>
<protein>
    <submittedName>
        <fullName evidence="3">DUF3530 family protein</fullName>
    </submittedName>
</protein>
<feature type="compositionally biased region" description="Polar residues" evidence="1">
    <location>
        <begin position="144"/>
        <end position="153"/>
    </location>
</feature>
<sequence length="189" mass="21004">MRKVMAKDRKTFIKNNKMSPIRTIATLVTTALACSLLFMQLANAAEYVPPISKARQHAEDIRHFIADEQIKFLTAGDQEFIALFKEQTAGLTKGTAIIVPDIEQPIHKQAAISGLYDKLTDYGWNSLLLTMPDDLSQIIEEETTPATDENATDTVEVGTVDEPSSSEQQTESEVDPKTEVAEKRILTYS</sequence>
<dbReference type="EMBL" id="JAQOMS010000002">
    <property type="protein sequence ID" value="MDC2890840.1"/>
    <property type="molecule type" value="Genomic_DNA"/>
</dbReference>
<feature type="region of interest" description="Disordered" evidence="1">
    <location>
        <begin position="143"/>
        <end position="189"/>
    </location>
</feature>